<dbReference type="InterPro" id="IPR001179">
    <property type="entry name" value="PPIase_FKBP_dom"/>
</dbReference>
<dbReference type="PROSITE" id="PS50059">
    <property type="entry name" value="FKBP_PPIASE"/>
    <property type="match status" value="1"/>
</dbReference>
<feature type="domain" description="PPIase FKBP-type" evidence="8">
    <location>
        <begin position="120"/>
        <end position="203"/>
    </location>
</feature>
<keyword evidence="2 4" id="KW-0697">Rotamase</keyword>
<reference evidence="9 10" key="1">
    <citation type="submission" date="2019-07" db="EMBL/GenBank/DDBJ databases">
        <title>R&amp;d 2014.</title>
        <authorList>
            <person name="Klenk H.-P."/>
        </authorList>
    </citation>
    <scope>NUCLEOTIDE SEQUENCE [LARGE SCALE GENOMIC DNA]</scope>
    <source>
        <strain evidence="9 10">DSM 43194</strain>
    </source>
</reference>
<feature type="chain" id="PRO_5024948086" description="Peptidyl-prolyl cis-trans isomerase" evidence="7">
    <location>
        <begin position="22"/>
        <end position="203"/>
    </location>
</feature>
<dbReference type="Proteomes" id="UP000317303">
    <property type="component" value="Unassembled WGS sequence"/>
</dbReference>
<name>A0A660C7S3_9PSEU</name>
<keyword evidence="7" id="KW-0732">Signal</keyword>
<evidence type="ECO:0000313" key="10">
    <source>
        <dbReference type="Proteomes" id="UP000317303"/>
    </source>
</evidence>
<accession>A0A660C7S3</accession>
<comment type="caution">
    <text evidence="9">The sequence shown here is derived from an EMBL/GenBank/DDBJ whole genome shotgun (WGS) entry which is preliminary data.</text>
</comment>
<dbReference type="PROSITE" id="PS51257">
    <property type="entry name" value="PROKAR_LIPOPROTEIN"/>
    <property type="match status" value="1"/>
</dbReference>
<organism evidence="9 10">
    <name type="scientific">Prauserella rugosa</name>
    <dbReference type="NCBI Taxonomy" id="43354"/>
    <lineage>
        <taxon>Bacteria</taxon>
        <taxon>Bacillati</taxon>
        <taxon>Actinomycetota</taxon>
        <taxon>Actinomycetes</taxon>
        <taxon>Pseudonocardiales</taxon>
        <taxon>Pseudonocardiaceae</taxon>
        <taxon>Prauserella</taxon>
    </lineage>
</organism>
<sequence>MRKAGKIMIAGAATAAATVLAACSPSLEEPTDQSPEEQATHTPAPVSVSESAPSSAAHGAGQDGGGHSAVGGAGQCTAEDITVETNGAEPQVQIPRDCAAPQEVLTRDVEPGNGAAVTPQSTVQVDYTVVGWSDGSVADSGSASVDLGSPSGDIEGWAEGMEGAQQGATRVFVLPPDLGYSEQSGNPLASDSIVVVAEVTGVS</sequence>
<dbReference type="AlphaFoldDB" id="A0A660C7S3"/>
<evidence type="ECO:0000256" key="3">
    <source>
        <dbReference type="ARBA" id="ARBA00023235"/>
    </source>
</evidence>
<dbReference type="OrthoDB" id="25996at2"/>
<dbReference type="Gene3D" id="3.10.50.40">
    <property type="match status" value="1"/>
</dbReference>
<keyword evidence="10" id="KW-1185">Reference proteome</keyword>
<comment type="catalytic activity">
    <reaction evidence="1 4 5">
        <text>[protein]-peptidylproline (omega=180) = [protein]-peptidylproline (omega=0)</text>
        <dbReference type="Rhea" id="RHEA:16237"/>
        <dbReference type="Rhea" id="RHEA-COMP:10747"/>
        <dbReference type="Rhea" id="RHEA-COMP:10748"/>
        <dbReference type="ChEBI" id="CHEBI:83833"/>
        <dbReference type="ChEBI" id="CHEBI:83834"/>
        <dbReference type="EC" id="5.2.1.8"/>
    </reaction>
</comment>
<dbReference type="GO" id="GO:0003755">
    <property type="term" value="F:peptidyl-prolyl cis-trans isomerase activity"/>
    <property type="evidence" value="ECO:0007669"/>
    <property type="project" value="UniProtKB-UniRule"/>
</dbReference>
<keyword evidence="3 4" id="KW-0413">Isomerase</keyword>
<dbReference type="SUPFAM" id="SSF54534">
    <property type="entry name" value="FKBP-like"/>
    <property type="match status" value="1"/>
</dbReference>
<feature type="compositionally biased region" description="Low complexity" evidence="6">
    <location>
        <begin position="43"/>
        <end position="60"/>
    </location>
</feature>
<dbReference type="InterPro" id="IPR046357">
    <property type="entry name" value="PPIase_dom_sf"/>
</dbReference>
<feature type="compositionally biased region" description="Gly residues" evidence="6">
    <location>
        <begin position="61"/>
        <end position="74"/>
    </location>
</feature>
<dbReference type="EC" id="5.2.1.8" evidence="5"/>
<evidence type="ECO:0000256" key="5">
    <source>
        <dbReference type="RuleBase" id="RU003915"/>
    </source>
</evidence>
<evidence type="ECO:0000256" key="4">
    <source>
        <dbReference type="PROSITE-ProRule" id="PRU00277"/>
    </source>
</evidence>
<dbReference type="EMBL" id="VLJV01000001">
    <property type="protein sequence ID" value="TWH19532.1"/>
    <property type="molecule type" value="Genomic_DNA"/>
</dbReference>
<evidence type="ECO:0000256" key="7">
    <source>
        <dbReference type="SAM" id="SignalP"/>
    </source>
</evidence>
<evidence type="ECO:0000313" key="9">
    <source>
        <dbReference type="EMBL" id="TWH19532.1"/>
    </source>
</evidence>
<evidence type="ECO:0000256" key="6">
    <source>
        <dbReference type="SAM" id="MobiDB-lite"/>
    </source>
</evidence>
<evidence type="ECO:0000256" key="2">
    <source>
        <dbReference type="ARBA" id="ARBA00023110"/>
    </source>
</evidence>
<dbReference type="RefSeq" id="WP_030530576.1">
    <property type="nucleotide sequence ID" value="NZ_JOIJ01000002.1"/>
</dbReference>
<protein>
    <recommendedName>
        <fullName evidence="5">Peptidyl-prolyl cis-trans isomerase</fullName>
        <ecNumber evidence="5">5.2.1.8</ecNumber>
    </recommendedName>
</protein>
<comment type="similarity">
    <text evidence="5">Belongs to the FKBP-type PPIase family.</text>
</comment>
<feature type="region of interest" description="Disordered" evidence="6">
    <location>
        <begin position="24"/>
        <end position="75"/>
    </location>
</feature>
<dbReference type="Pfam" id="PF00254">
    <property type="entry name" value="FKBP_C"/>
    <property type="match status" value="1"/>
</dbReference>
<feature type="signal peptide" evidence="7">
    <location>
        <begin position="1"/>
        <end position="21"/>
    </location>
</feature>
<gene>
    <name evidence="9" type="ORF">JD82_01359</name>
</gene>
<evidence type="ECO:0000256" key="1">
    <source>
        <dbReference type="ARBA" id="ARBA00000971"/>
    </source>
</evidence>
<proteinExistence type="inferred from homology"/>
<evidence type="ECO:0000259" key="8">
    <source>
        <dbReference type="PROSITE" id="PS50059"/>
    </source>
</evidence>